<sequence length="35" mass="4066">MPSLHCLLITTHLFPSLNLMRFSVRDISGRVLIHF</sequence>
<dbReference type="EMBL" id="BK015041">
    <property type="protein sequence ID" value="DAD88482.1"/>
    <property type="molecule type" value="Genomic_DNA"/>
</dbReference>
<organism evidence="1">
    <name type="scientific">Podoviridae sp. cttxo15</name>
    <dbReference type="NCBI Taxonomy" id="2826584"/>
    <lineage>
        <taxon>Viruses</taxon>
        <taxon>Duplodnaviria</taxon>
        <taxon>Heunggongvirae</taxon>
        <taxon>Uroviricota</taxon>
        <taxon>Caudoviricetes</taxon>
    </lineage>
</organism>
<name>A0A8S5N2I2_9CAUD</name>
<evidence type="ECO:0000313" key="1">
    <source>
        <dbReference type="EMBL" id="DAD88482.1"/>
    </source>
</evidence>
<proteinExistence type="predicted"/>
<reference evidence="1" key="1">
    <citation type="journal article" date="2021" name="Proc. Natl. Acad. Sci. U.S.A.">
        <title>A Catalog of Tens of Thousands of Viruses from Human Metagenomes Reveals Hidden Associations with Chronic Diseases.</title>
        <authorList>
            <person name="Tisza M.J."/>
            <person name="Buck C.B."/>
        </authorList>
    </citation>
    <scope>NUCLEOTIDE SEQUENCE</scope>
    <source>
        <strain evidence="1">Cttxo15</strain>
    </source>
</reference>
<accession>A0A8S5N2I2</accession>
<protein>
    <submittedName>
        <fullName evidence="1">Uncharacterized protein</fullName>
    </submittedName>
</protein>